<evidence type="ECO:0000313" key="2">
    <source>
        <dbReference type="EMBL" id="MCD7461085.1"/>
    </source>
</evidence>
<keyword evidence="3" id="KW-1185">Reference proteome</keyword>
<comment type="caution">
    <text evidence="2">The sequence shown here is derived from an EMBL/GenBank/DDBJ whole genome shotgun (WGS) entry which is preliminary data.</text>
</comment>
<dbReference type="EMBL" id="JACEIK010000697">
    <property type="protein sequence ID" value="MCD7461085.1"/>
    <property type="molecule type" value="Genomic_DNA"/>
</dbReference>
<feature type="region of interest" description="Disordered" evidence="1">
    <location>
        <begin position="31"/>
        <end position="50"/>
    </location>
</feature>
<protein>
    <submittedName>
        <fullName evidence="2">Uncharacterized protein</fullName>
    </submittedName>
</protein>
<organism evidence="2 3">
    <name type="scientific">Datura stramonium</name>
    <name type="common">Jimsonweed</name>
    <name type="synonym">Common thornapple</name>
    <dbReference type="NCBI Taxonomy" id="4076"/>
    <lineage>
        <taxon>Eukaryota</taxon>
        <taxon>Viridiplantae</taxon>
        <taxon>Streptophyta</taxon>
        <taxon>Embryophyta</taxon>
        <taxon>Tracheophyta</taxon>
        <taxon>Spermatophyta</taxon>
        <taxon>Magnoliopsida</taxon>
        <taxon>eudicotyledons</taxon>
        <taxon>Gunneridae</taxon>
        <taxon>Pentapetalae</taxon>
        <taxon>asterids</taxon>
        <taxon>lamiids</taxon>
        <taxon>Solanales</taxon>
        <taxon>Solanaceae</taxon>
        <taxon>Solanoideae</taxon>
        <taxon>Datureae</taxon>
        <taxon>Datura</taxon>
    </lineage>
</organism>
<evidence type="ECO:0000256" key="1">
    <source>
        <dbReference type="SAM" id="MobiDB-lite"/>
    </source>
</evidence>
<accession>A0ABS8SQG7</accession>
<name>A0ABS8SQG7_DATST</name>
<evidence type="ECO:0000313" key="3">
    <source>
        <dbReference type="Proteomes" id="UP000823775"/>
    </source>
</evidence>
<reference evidence="2 3" key="1">
    <citation type="journal article" date="2021" name="BMC Genomics">
        <title>Datura genome reveals duplications of psychoactive alkaloid biosynthetic genes and high mutation rate following tissue culture.</title>
        <authorList>
            <person name="Rajewski A."/>
            <person name="Carter-House D."/>
            <person name="Stajich J."/>
            <person name="Litt A."/>
        </authorList>
    </citation>
    <scope>NUCLEOTIDE SEQUENCE [LARGE SCALE GENOMIC DNA]</scope>
    <source>
        <strain evidence="2">AR-01</strain>
    </source>
</reference>
<dbReference type="Proteomes" id="UP000823775">
    <property type="component" value="Unassembled WGS sequence"/>
</dbReference>
<proteinExistence type="predicted"/>
<sequence>MIASMETNITLLTKLTESEVKKIHIDETMTGAQYGNGCRPPPYQYQPFQEPPSMQFEYANYVDNSSGGYRPQYQQATSLLRIKGNGDLNHKVKVKYAKDRASNENAQEIRKLGMSFEEEA</sequence>
<gene>
    <name evidence="2" type="ORF">HAX54_045122</name>
</gene>